<protein>
    <recommendedName>
        <fullName evidence="3">Phosphatidylinositol transfer protein N-terminal domain-containing protein</fullName>
    </recommendedName>
</protein>
<evidence type="ECO:0000256" key="1">
    <source>
        <dbReference type="PROSITE-ProRule" id="PRU00117"/>
    </source>
</evidence>
<keyword evidence="5" id="KW-1185">Reference proteome</keyword>
<dbReference type="SUPFAM" id="SSF55961">
    <property type="entry name" value="Bet v1-like"/>
    <property type="match status" value="1"/>
</dbReference>
<comment type="caution">
    <text evidence="4">The sequence shown here is derived from an EMBL/GenBank/DDBJ whole genome shotgun (WGS) entry which is preliminary data.</text>
</comment>
<dbReference type="PROSITE" id="PS50084">
    <property type="entry name" value="KH_TYPE_1"/>
    <property type="match status" value="1"/>
</dbReference>
<organism evidence="4 5">
    <name type="scientific">Tritrichomonas musculus</name>
    <dbReference type="NCBI Taxonomy" id="1915356"/>
    <lineage>
        <taxon>Eukaryota</taxon>
        <taxon>Metamonada</taxon>
        <taxon>Parabasalia</taxon>
        <taxon>Tritrichomonadida</taxon>
        <taxon>Tritrichomonadidae</taxon>
        <taxon>Tritrichomonas</taxon>
    </lineage>
</organism>
<name>A0ABR2H8W9_9EUKA</name>
<evidence type="ECO:0000256" key="2">
    <source>
        <dbReference type="SAM" id="MobiDB-lite"/>
    </source>
</evidence>
<dbReference type="Proteomes" id="UP001470230">
    <property type="component" value="Unassembled WGS sequence"/>
</dbReference>
<sequence>MKIYEYRIIVPIEYAHYIVGNRFMALEYVKSETANGEGIEVVKSEQFDGTNSGKTDIRGEKGTHTEKIYHIKSKIPGFIRWAVPDKYLHFYETSYNCFPHFLTMYDVPGMGKDFDLRIESQHVKYEHGMKDFPSNATKLNSSELKKRKIVWLDIINGIPKKSEFSLKGYKCEKADLDFTRPEFKEGSSSEQSSSSNAPDNIYEDNEEVPEDDSSSNKPPEWTTKYKGEMTCAIKVVKFHFKWLGLQTAVEKLITHSVYPKMFTDSHRRMIRCMDQWYGLTMEDIYRIESEVFADQKQNTKFES</sequence>
<dbReference type="PANTHER" id="PTHR10658">
    <property type="entry name" value="PHOSPHATIDYLINOSITOL TRANSFER PROTEIN"/>
    <property type="match status" value="1"/>
</dbReference>
<dbReference type="InterPro" id="IPR001666">
    <property type="entry name" value="PI_transfer"/>
</dbReference>
<accession>A0ABR2H8W9</accession>
<feature type="compositionally biased region" description="Acidic residues" evidence="2">
    <location>
        <begin position="201"/>
        <end position="213"/>
    </location>
</feature>
<evidence type="ECO:0000313" key="5">
    <source>
        <dbReference type="Proteomes" id="UP001470230"/>
    </source>
</evidence>
<feature type="region of interest" description="Disordered" evidence="2">
    <location>
        <begin position="182"/>
        <end position="221"/>
    </location>
</feature>
<dbReference type="InterPro" id="IPR055261">
    <property type="entry name" value="PI_transfer_N"/>
</dbReference>
<gene>
    <name evidence="4" type="ORF">M9Y10_025875</name>
</gene>
<evidence type="ECO:0000313" key="4">
    <source>
        <dbReference type="EMBL" id="KAK8842298.1"/>
    </source>
</evidence>
<dbReference type="PANTHER" id="PTHR10658:SF11">
    <property type="entry name" value="VIBRATOR, ISOFORM B"/>
    <property type="match status" value="1"/>
</dbReference>
<dbReference type="EMBL" id="JAPFFF010000038">
    <property type="protein sequence ID" value="KAK8842298.1"/>
    <property type="molecule type" value="Genomic_DNA"/>
</dbReference>
<reference evidence="4 5" key="1">
    <citation type="submission" date="2024-04" db="EMBL/GenBank/DDBJ databases">
        <title>Tritrichomonas musculus Genome.</title>
        <authorList>
            <person name="Alves-Ferreira E."/>
            <person name="Grigg M."/>
            <person name="Lorenzi H."/>
            <person name="Galac M."/>
        </authorList>
    </citation>
    <scope>NUCLEOTIDE SEQUENCE [LARGE SCALE GENOMIC DNA]</scope>
    <source>
        <strain evidence="4 5">EAF2021</strain>
    </source>
</reference>
<keyword evidence="1" id="KW-0694">RNA-binding</keyword>
<feature type="domain" description="Phosphatidylinositol transfer protein N-terminal" evidence="3">
    <location>
        <begin position="1"/>
        <end position="291"/>
    </location>
</feature>
<dbReference type="InterPro" id="IPR023393">
    <property type="entry name" value="START-like_dom_sf"/>
</dbReference>
<evidence type="ECO:0000259" key="3">
    <source>
        <dbReference type="Pfam" id="PF02121"/>
    </source>
</evidence>
<dbReference type="Pfam" id="PF02121">
    <property type="entry name" value="IP_trans"/>
    <property type="match status" value="1"/>
</dbReference>
<proteinExistence type="predicted"/>
<dbReference type="Gene3D" id="3.30.530.20">
    <property type="match status" value="1"/>
</dbReference>